<protein>
    <submittedName>
        <fullName evidence="6">Histidine kinase</fullName>
    </submittedName>
</protein>
<keyword evidence="3" id="KW-0902">Two-component regulatory system</keyword>
<comment type="caution">
    <text evidence="6">The sequence shown here is derived from an EMBL/GenBank/DDBJ whole genome shotgun (WGS) entry which is preliminary data.</text>
</comment>
<evidence type="ECO:0000256" key="3">
    <source>
        <dbReference type="ARBA" id="ARBA00023012"/>
    </source>
</evidence>
<name>A0ABT9BFZ1_9BACT</name>
<dbReference type="InterPro" id="IPR003594">
    <property type="entry name" value="HATPase_dom"/>
</dbReference>
<evidence type="ECO:0000313" key="6">
    <source>
        <dbReference type="EMBL" id="MDO7877162.1"/>
    </source>
</evidence>
<evidence type="ECO:0000256" key="1">
    <source>
        <dbReference type="ARBA" id="ARBA00022679"/>
    </source>
</evidence>
<sequence length="662" mass="73473">MQKIRLSAVVPALRRGLLAALLLVAGRAWGQSPHLRQQWALLEQQPAGSPGRVRALWHLAWESELPPERQDSLAALATAAGRRLGTPADTLPGAVWTARRLVYAGQMAPAEARLRALLPAARQLPDPWLRVQVLLLLARNHWGTATHARAETYLQQAWALVRRQPDPALRARVAWLLGTFYVDSGTALEWFFRSLPLAERAGDQALLVNILGSIGYHYQELRGLDQAQLYYERALALARGLHSPPILCRALVVSSGLLVARGELALARRQYREASTLATLRNTQFTIANNLATVYQLSSMPDSALHYARQARGLAQSLYDTYLNYSTLAHLFLETKQLDSARVYGQRAYAQHPPDTLQLAMRDLCEVLARTHAGLGEWRPAYVFQRRLQAYRDSLSSATMRARADVAQQRYTLEQLQLRDQELARLRRQRTLTLTAAAALLGLALTVGGVLLVRRRQARRLEALRTRLAADLHDDVGALLTQLAFDTAVLQGQPDTGADQQPRLARMATASQQAVRQLREVVWSIDSRHDSFASLLDRLRDYAHEVLPPAGVEVDFRAAPELYARQLAAPARQGLYLIYKEALHNLVKHARATEATIRLGAVGRALELTVDDDGPSAPPATLPRHHGLDNMARRARELGGHMAYEAAPGGTGWRVRLTLPLG</sequence>
<dbReference type="SUPFAM" id="SSF55874">
    <property type="entry name" value="ATPase domain of HSP90 chaperone/DNA topoisomerase II/histidine kinase"/>
    <property type="match status" value="1"/>
</dbReference>
<dbReference type="PANTHER" id="PTHR24421">
    <property type="entry name" value="NITRATE/NITRITE SENSOR PROTEIN NARX-RELATED"/>
    <property type="match status" value="1"/>
</dbReference>
<evidence type="ECO:0000259" key="5">
    <source>
        <dbReference type="PROSITE" id="PS50109"/>
    </source>
</evidence>
<dbReference type="GO" id="GO:0016301">
    <property type="term" value="F:kinase activity"/>
    <property type="evidence" value="ECO:0007669"/>
    <property type="project" value="UniProtKB-KW"/>
</dbReference>
<dbReference type="CDD" id="cd16917">
    <property type="entry name" value="HATPase_UhpB-NarQ-NarX-like"/>
    <property type="match status" value="1"/>
</dbReference>
<feature type="transmembrane region" description="Helical" evidence="4">
    <location>
        <begin position="432"/>
        <end position="453"/>
    </location>
</feature>
<dbReference type="Pfam" id="PF02518">
    <property type="entry name" value="HATPase_c"/>
    <property type="match status" value="1"/>
</dbReference>
<keyword evidence="1" id="KW-0808">Transferase</keyword>
<dbReference type="Gene3D" id="3.30.565.10">
    <property type="entry name" value="Histidine kinase-like ATPase, C-terminal domain"/>
    <property type="match status" value="1"/>
</dbReference>
<dbReference type="SUPFAM" id="SSF48452">
    <property type="entry name" value="TPR-like"/>
    <property type="match status" value="1"/>
</dbReference>
<evidence type="ECO:0000256" key="2">
    <source>
        <dbReference type="ARBA" id="ARBA00022777"/>
    </source>
</evidence>
<keyword evidence="4" id="KW-0812">Transmembrane</keyword>
<dbReference type="RefSeq" id="WP_305008589.1">
    <property type="nucleotide sequence ID" value="NZ_JAUQSY010000017.1"/>
</dbReference>
<organism evidence="6 7">
    <name type="scientific">Hymenobacter aranciens</name>
    <dbReference type="NCBI Taxonomy" id="3063996"/>
    <lineage>
        <taxon>Bacteria</taxon>
        <taxon>Pseudomonadati</taxon>
        <taxon>Bacteroidota</taxon>
        <taxon>Cytophagia</taxon>
        <taxon>Cytophagales</taxon>
        <taxon>Hymenobacteraceae</taxon>
        <taxon>Hymenobacter</taxon>
    </lineage>
</organism>
<reference evidence="6" key="1">
    <citation type="submission" date="2023-07" db="EMBL/GenBank/DDBJ databases">
        <authorList>
            <person name="Kim M.K."/>
        </authorList>
    </citation>
    <scope>NUCLEOTIDE SEQUENCE</scope>
    <source>
        <strain evidence="6">ASUV-10-1</strain>
    </source>
</reference>
<dbReference type="Gene3D" id="1.20.5.1930">
    <property type="match status" value="1"/>
</dbReference>
<dbReference type="EMBL" id="JAUQSY010000017">
    <property type="protein sequence ID" value="MDO7877162.1"/>
    <property type="molecule type" value="Genomic_DNA"/>
</dbReference>
<keyword evidence="7" id="KW-1185">Reference proteome</keyword>
<dbReference type="InterPro" id="IPR005467">
    <property type="entry name" value="His_kinase_dom"/>
</dbReference>
<dbReference type="Proteomes" id="UP001176429">
    <property type="component" value="Unassembled WGS sequence"/>
</dbReference>
<keyword evidence="4" id="KW-0472">Membrane</keyword>
<gene>
    <name evidence="6" type="ORF">Q5H93_20620</name>
</gene>
<dbReference type="InterPro" id="IPR036890">
    <property type="entry name" value="HATPase_C_sf"/>
</dbReference>
<keyword evidence="4" id="KW-1133">Transmembrane helix</keyword>
<dbReference type="InterPro" id="IPR050482">
    <property type="entry name" value="Sensor_HK_TwoCompSys"/>
</dbReference>
<feature type="domain" description="Histidine kinase" evidence="5">
    <location>
        <begin position="471"/>
        <end position="662"/>
    </location>
</feature>
<proteinExistence type="predicted"/>
<accession>A0ABT9BFZ1</accession>
<dbReference type="Gene3D" id="1.25.40.10">
    <property type="entry name" value="Tetratricopeptide repeat domain"/>
    <property type="match status" value="1"/>
</dbReference>
<dbReference type="PROSITE" id="PS50109">
    <property type="entry name" value="HIS_KIN"/>
    <property type="match status" value="1"/>
</dbReference>
<dbReference type="Pfam" id="PF07730">
    <property type="entry name" value="HisKA_3"/>
    <property type="match status" value="1"/>
</dbReference>
<evidence type="ECO:0000256" key="4">
    <source>
        <dbReference type="SAM" id="Phobius"/>
    </source>
</evidence>
<keyword evidence="2 6" id="KW-0418">Kinase</keyword>
<dbReference type="InterPro" id="IPR011990">
    <property type="entry name" value="TPR-like_helical_dom_sf"/>
</dbReference>
<dbReference type="InterPro" id="IPR011712">
    <property type="entry name" value="Sig_transdc_His_kin_sub3_dim/P"/>
</dbReference>
<evidence type="ECO:0000313" key="7">
    <source>
        <dbReference type="Proteomes" id="UP001176429"/>
    </source>
</evidence>